<name>A0ABQ7B1N8_BRACR</name>
<dbReference type="Proteomes" id="UP000266723">
    <property type="component" value="Unassembled WGS sequence"/>
</dbReference>
<reference evidence="1 2" key="1">
    <citation type="journal article" date="2020" name="BMC Genomics">
        <title>Intraspecific diversification of the crop wild relative Brassica cretica Lam. using demographic model selection.</title>
        <authorList>
            <person name="Kioukis A."/>
            <person name="Michalopoulou V.A."/>
            <person name="Briers L."/>
            <person name="Pirintsos S."/>
            <person name="Studholme D.J."/>
            <person name="Pavlidis P."/>
            <person name="Sarris P.F."/>
        </authorList>
    </citation>
    <scope>NUCLEOTIDE SEQUENCE [LARGE SCALE GENOMIC DNA]</scope>
    <source>
        <strain evidence="2">cv. PFS-1207/04</strain>
    </source>
</reference>
<evidence type="ECO:0000313" key="1">
    <source>
        <dbReference type="EMBL" id="KAF3520222.1"/>
    </source>
</evidence>
<protein>
    <submittedName>
        <fullName evidence="1">Uncharacterized protein</fullName>
    </submittedName>
</protein>
<comment type="caution">
    <text evidence="1">The sequence shown here is derived from an EMBL/GenBank/DDBJ whole genome shotgun (WGS) entry which is preliminary data.</text>
</comment>
<gene>
    <name evidence="1" type="ORF">DY000_02060158</name>
</gene>
<proteinExistence type="predicted"/>
<organism evidence="1 2">
    <name type="scientific">Brassica cretica</name>
    <name type="common">Mustard</name>
    <dbReference type="NCBI Taxonomy" id="69181"/>
    <lineage>
        <taxon>Eukaryota</taxon>
        <taxon>Viridiplantae</taxon>
        <taxon>Streptophyta</taxon>
        <taxon>Embryophyta</taxon>
        <taxon>Tracheophyta</taxon>
        <taxon>Spermatophyta</taxon>
        <taxon>Magnoliopsida</taxon>
        <taxon>eudicotyledons</taxon>
        <taxon>Gunneridae</taxon>
        <taxon>Pentapetalae</taxon>
        <taxon>rosids</taxon>
        <taxon>malvids</taxon>
        <taxon>Brassicales</taxon>
        <taxon>Brassicaceae</taxon>
        <taxon>Brassiceae</taxon>
        <taxon>Brassica</taxon>
    </lineage>
</organism>
<sequence>MPPPSPSDHAATLRGPATWRTSAASARGHTPAIPTYADMFTRPEEDYQRVVVDALTAIWARVSRYRYLSRRSVRASQPLAA</sequence>
<keyword evidence="2" id="KW-1185">Reference proteome</keyword>
<evidence type="ECO:0000313" key="2">
    <source>
        <dbReference type="Proteomes" id="UP000266723"/>
    </source>
</evidence>
<dbReference type="EMBL" id="QGKV02001556">
    <property type="protein sequence ID" value="KAF3520222.1"/>
    <property type="molecule type" value="Genomic_DNA"/>
</dbReference>
<accession>A0ABQ7B1N8</accession>